<name>A0ABR3TL53_9PEZI</name>
<comment type="caution">
    <text evidence="2">The sequence shown here is derived from an EMBL/GenBank/DDBJ whole genome shotgun (WGS) entry which is preliminary data.</text>
</comment>
<feature type="compositionally biased region" description="Polar residues" evidence="1">
    <location>
        <begin position="88"/>
        <end position="98"/>
    </location>
</feature>
<protein>
    <submittedName>
        <fullName evidence="2">Uncharacterized protein</fullName>
    </submittedName>
</protein>
<sequence length="98" mass="10826">MADIDDVFQLRRAGGVSEPKLDLASIFNDGIRGLINSWQDYPYFQDEQSNRHDVGPTPLPYNEITEEQTPVAPNNSDSGSGPELYWKTSPNQAAATAK</sequence>
<reference evidence="2 3" key="1">
    <citation type="journal article" date="2023" name="Plant Dis.">
        <title>First Report of Diplodia intermedia Causing Canker and Dieback Diseases on Apple Trees in Canada.</title>
        <authorList>
            <person name="Ellouze W."/>
            <person name="Ilyukhin E."/>
            <person name="Sulman M."/>
            <person name="Ali S."/>
        </authorList>
    </citation>
    <scope>NUCLEOTIDE SEQUENCE [LARGE SCALE GENOMIC DNA]</scope>
    <source>
        <strain evidence="2 3">M45-28</strain>
    </source>
</reference>
<accession>A0ABR3TL53</accession>
<evidence type="ECO:0000313" key="3">
    <source>
        <dbReference type="Proteomes" id="UP001521184"/>
    </source>
</evidence>
<evidence type="ECO:0000256" key="1">
    <source>
        <dbReference type="SAM" id="MobiDB-lite"/>
    </source>
</evidence>
<dbReference type="Proteomes" id="UP001521184">
    <property type="component" value="Unassembled WGS sequence"/>
</dbReference>
<organism evidence="2 3">
    <name type="scientific">Diplodia intermedia</name>
    <dbReference type="NCBI Taxonomy" id="856260"/>
    <lineage>
        <taxon>Eukaryota</taxon>
        <taxon>Fungi</taxon>
        <taxon>Dikarya</taxon>
        <taxon>Ascomycota</taxon>
        <taxon>Pezizomycotina</taxon>
        <taxon>Dothideomycetes</taxon>
        <taxon>Dothideomycetes incertae sedis</taxon>
        <taxon>Botryosphaeriales</taxon>
        <taxon>Botryosphaeriaceae</taxon>
        <taxon>Diplodia</taxon>
    </lineage>
</organism>
<proteinExistence type="predicted"/>
<feature type="compositionally biased region" description="Polar residues" evidence="1">
    <location>
        <begin position="67"/>
        <end position="79"/>
    </location>
</feature>
<dbReference type="EMBL" id="JAKEKT020000053">
    <property type="protein sequence ID" value="KAL1640190.1"/>
    <property type="molecule type" value="Genomic_DNA"/>
</dbReference>
<evidence type="ECO:0000313" key="2">
    <source>
        <dbReference type="EMBL" id="KAL1640190.1"/>
    </source>
</evidence>
<gene>
    <name evidence="2" type="ORF">SLS58_007141</name>
</gene>
<keyword evidence="3" id="KW-1185">Reference proteome</keyword>
<feature type="region of interest" description="Disordered" evidence="1">
    <location>
        <begin position="47"/>
        <end position="98"/>
    </location>
</feature>